<protein>
    <recommendedName>
        <fullName evidence="4">BA14K family protein</fullName>
    </recommendedName>
</protein>
<evidence type="ECO:0008006" key="4">
    <source>
        <dbReference type="Google" id="ProtNLM"/>
    </source>
</evidence>
<evidence type="ECO:0000313" key="3">
    <source>
        <dbReference type="Proteomes" id="UP000403266"/>
    </source>
</evidence>
<accession>A0A5N7MTY7</accession>
<feature type="chain" id="PRO_5030135767" description="BA14K family protein" evidence="1">
    <location>
        <begin position="22"/>
        <end position="142"/>
    </location>
</feature>
<gene>
    <name evidence="2" type="ORF">FS320_20550</name>
</gene>
<dbReference type="RefSeq" id="WP_152713830.1">
    <property type="nucleotide sequence ID" value="NZ_VOSJ01000092.1"/>
</dbReference>
<comment type="caution">
    <text evidence="2">The sequence shown here is derived from an EMBL/GenBank/DDBJ whole genome shotgun (WGS) entry which is preliminary data.</text>
</comment>
<reference evidence="2 3" key="1">
    <citation type="journal article" date="2019" name="Syst. Appl. Microbiol.">
        <title>Microvirga tunisiensis sp. nov., a root nodule symbiotic bacterium isolated from Lupinus micranthus and L. luteus grown in Northern Tunisia.</title>
        <authorList>
            <person name="Msaddak A."/>
            <person name="Rejili M."/>
            <person name="Duran D."/>
            <person name="Mars M."/>
            <person name="Palacios J.M."/>
            <person name="Ruiz-Argueso T."/>
            <person name="Rey L."/>
            <person name="Imperial J."/>
        </authorList>
    </citation>
    <scope>NUCLEOTIDE SEQUENCE [LARGE SCALE GENOMIC DNA]</scope>
    <source>
        <strain evidence="2 3">Lmie10</strain>
    </source>
</reference>
<dbReference type="Proteomes" id="UP000403266">
    <property type="component" value="Unassembled WGS sequence"/>
</dbReference>
<evidence type="ECO:0000256" key="1">
    <source>
        <dbReference type="SAM" id="SignalP"/>
    </source>
</evidence>
<evidence type="ECO:0000313" key="2">
    <source>
        <dbReference type="EMBL" id="MPR27506.1"/>
    </source>
</evidence>
<keyword evidence="1" id="KW-0732">Signal</keyword>
<sequence>MRLRHLLAALVVTVASGSAVEASPKAVTIDLDKVQTSYARETIRGYVRRAPTFRRTYYRNLSYRRPVRVARYAYPYRYGYYRPRRAAYYGYPGWRRAYYPYRYYGRPYGYYRPARYYGGYGCCNPYYGYGRPYGGVAVSVGF</sequence>
<proteinExistence type="predicted"/>
<organism evidence="2 3">
    <name type="scientific">Microvirga tunisiensis</name>
    <dbReference type="NCBI Taxonomy" id="2108360"/>
    <lineage>
        <taxon>Bacteria</taxon>
        <taxon>Pseudomonadati</taxon>
        <taxon>Pseudomonadota</taxon>
        <taxon>Alphaproteobacteria</taxon>
        <taxon>Hyphomicrobiales</taxon>
        <taxon>Methylobacteriaceae</taxon>
        <taxon>Microvirga</taxon>
    </lineage>
</organism>
<feature type="signal peptide" evidence="1">
    <location>
        <begin position="1"/>
        <end position="21"/>
    </location>
</feature>
<dbReference type="AlphaFoldDB" id="A0A5N7MTY7"/>
<name>A0A5N7MTY7_9HYPH</name>
<dbReference type="EMBL" id="VOSK01000092">
    <property type="protein sequence ID" value="MPR27506.1"/>
    <property type="molecule type" value="Genomic_DNA"/>
</dbReference>
<keyword evidence="3" id="KW-1185">Reference proteome</keyword>